<dbReference type="GO" id="GO:0006209">
    <property type="term" value="P:cytosine catabolic process"/>
    <property type="evidence" value="ECO:0007669"/>
    <property type="project" value="TreeGrafter"/>
</dbReference>
<evidence type="ECO:0000256" key="1">
    <source>
        <dbReference type="ARBA" id="ARBA00022723"/>
    </source>
</evidence>
<dbReference type="InterPro" id="IPR052349">
    <property type="entry name" value="Metallo-hydrolase_Enzymes"/>
</dbReference>
<dbReference type="PANTHER" id="PTHR32027:SF0">
    <property type="entry name" value="CYTOSINE DEAMINASE"/>
    <property type="match status" value="1"/>
</dbReference>
<proteinExistence type="predicted"/>
<dbReference type="PANTHER" id="PTHR32027">
    <property type="entry name" value="CYTOSINE DEAMINASE"/>
    <property type="match status" value="1"/>
</dbReference>
<dbReference type="InterPro" id="IPR011059">
    <property type="entry name" value="Metal-dep_hydrolase_composite"/>
</dbReference>
<dbReference type="RefSeq" id="WP_183275156.1">
    <property type="nucleotide sequence ID" value="NZ_JACHXV010000006.1"/>
</dbReference>
<dbReference type="InterPro" id="IPR032466">
    <property type="entry name" value="Metal_Hydrolase"/>
</dbReference>
<dbReference type="GO" id="GO:0046872">
    <property type="term" value="F:metal ion binding"/>
    <property type="evidence" value="ECO:0007669"/>
    <property type="project" value="UniProtKB-KW"/>
</dbReference>
<dbReference type="InterPro" id="IPR013108">
    <property type="entry name" value="Amidohydro_3"/>
</dbReference>
<reference evidence="4 5" key="1">
    <citation type="submission" date="2020-08" db="EMBL/GenBank/DDBJ databases">
        <title>Genomic Encyclopedia of Type Strains, Phase III (KMG-III): the genomes of soil and plant-associated and newly described type strains.</title>
        <authorList>
            <person name="Whitman W."/>
        </authorList>
    </citation>
    <scope>NUCLEOTIDE SEQUENCE [LARGE SCALE GENOMIC DNA]</scope>
    <source>
        <strain evidence="4 5">CECT 8088</strain>
    </source>
</reference>
<dbReference type="GO" id="GO:0035888">
    <property type="term" value="F:isoguanine deaminase activity"/>
    <property type="evidence" value="ECO:0007669"/>
    <property type="project" value="TreeGrafter"/>
</dbReference>
<dbReference type="FunFam" id="3.20.20.140:FF:000019">
    <property type="entry name" value="Cytosine deaminase"/>
    <property type="match status" value="1"/>
</dbReference>
<sequence>MQRLRTLLGATGPRALLSDGRLAQSVLPARDRPAQGWDVDADGFAAVDLLIEDGRIAALRPHQAGMEGLGLGGALLWPGFVDAHTHLDKGHIWARRRNPDGTHAGAAAAVAADRRAHWTADDIARRFAFGLRCAHARGTVAIRTHLDSYEPDQARTAWEVFETMRRDWAGRIALQGVMMARLEQYLGEDGEALAALVARTGGCLGGILRITPHAGETEVDAVDRGLDRLFTLATRFGLDIDLHVDETGDPAASGLRAVARAALRHRFGGRIACGHCCALSVQDEAMMTETIALAAEARITVICLPLANQFLQDRVVGRTPRWRGIAPVHELRAAGVEVVVASDNCRDPFYAFGDHDLADVLRDFARIAHADLELGAWADSVTRLPAALLGHPPLAIGAPADLVVMAARSASEFLARPGAERVVLRAGQVLDAALPDYETLDDLSGQTAGA</sequence>
<dbReference type="Gene3D" id="2.30.40.10">
    <property type="entry name" value="Urease, subunit C, domain 1"/>
    <property type="match status" value="1"/>
</dbReference>
<dbReference type="Pfam" id="PF07969">
    <property type="entry name" value="Amidohydro_3"/>
    <property type="match status" value="1"/>
</dbReference>
<dbReference type="InterPro" id="IPR018228">
    <property type="entry name" value="DNase_TatD-rel_CS"/>
</dbReference>
<evidence type="ECO:0000313" key="4">
    <source>
        <dbReference type="EMBL" id="MBB3174167.1"/>
    </source>
</evidence>
<dbReference type="EMBL" id="JACHXV010000006">
    <property type="protein sequence ID" value="MBB3174167.1"/>
    <property type="molecule type" value="Genomic_DNA"/>
</dbReference>
<feature type="domain" description="Amidohydrolase 3" evidence="3">
    <location>
        <begin position="219"/>
        <end position="421"/>
    </location>
</feature>
<organism evidence="4 5">
    <name type="scientific">Endobacter medicaginis</name>
    <dbReference type="NCBI Taxonomy" id="1181271"/>
    <lineage>
        <taxon>Bacteria</taxon>
        <taxon>Pseudomonadati</taxon>
        <taxon>Pseudomonadota</taxon>
        <taxon>Alphaproteobacteria</taxon>
        <taxon>Acetobacterales</taxon>
        <taxon>Acetobacteraceae</taxon>
        <taxon>Endobacter</taxon>
    </lineage>
</organism>
<evidence type="ECO:0000256" key="2">
    <source>
        <dbReference type="ARBA" id="ARBA00022801"/>
    </source>
</evidence>
<dbReference type="NCBIfam" id="NF005759">
    <property type="entry name" value="PRK07583.1"/>
    <property type="match status" value="1"/>
</dbReference>
<dbReference type="SUPFAM" id="SSF51338">
    <property type="entry name" value="Composite domain of metallo-dependent hydrolases"/>
    <property type="match status" value="1"/>
</dbReference>
<dbReference type="Gene3D" id="3.20.20.140">
    <property type="entry name" value="Metal-dependent hydrolases"/>
    <property type="match status" value="1"/>
</dbReference>
<dbReference type="Proteomes" id="UP000557688">
    <property type="component" value="Unassembled WGS sequence"/>
</dbReference>
<keyword evidence="2 4" id="KW-0378">Hydrolase</keyword>
<evidence type="ECO:0000259" key="3">
    <source>
        <dbReference type="Pfam" id="PF07969"/>
    </source>
</evidence>
<keyword evidence="5" id="KW-1185">Reference proteome</keyword>
<dbReference type="EC" id="3.5.4.1" evidence="4"/>
<keyword evidence="1" id="KW-0479">Metal-binding</keyword>
<dbReference type="PROSITE" id="PS01137">
    <property type="entry name" value="TATD_1"/>
    <property type="match status" value="1"/>
</dbReference>
<accession>A0A839UWG8</accession>
<dbReference type="SUPFAM" id="SSF51556">
    <property type="entry name" value="Metallo-dependent hydrolases"/>
    <property type="match status" value="1"/>
</dbReference>
<protein>
    <submittedName>
        <fullName evidence="4">Cytosine deaminase</fullName>
        <ecNumber evidence="4">3.5.4.1</ecNumber>
    </submittedName>
</protein>
<name>A0A839UWG8_9PROT</name>
<gene>
    <name evidence="4" type="ORF">FHR90_002003</name>
</gene>
<dbReference type="CDD" id="cd01293">
    <property type="entry name" value="Bact_CD"/>
    <property type="match status" value="1"/>
</dbReference>
<comment type="caution">
    <text evidence="4">The sequence shown here is derived from an EMBL/GenBank/DDBJ whole genome shotgun (WGS) entry which is preliminary data.</text>
</comment>
<evidence type="ECO:0000313" key="5">
    <source>
        <dbReference type="Proteomes" id="UP000557688"/>
    </source>
</evidence>
<dbReference type="GO" id="GO:0004131">
    <property type="term" value="F:cytosine deaminase activity"/>
    <property type="evidence" value="ECO:0007669"/>
    <property type="project" value="UniProtKB-EC"/>
</dbReference>
<dbReference type="AlphaFoldDB" id="A0A839UWG8"/>